<comment type="caution">
    <text evidence="1">The sequence shown here is derived from an EMBL/GenBank/DDBJ whole genome shotgun (WGS) entry which is preliminary data.</text>
</comment>
<name>A0ACC1RLG3_9APHY</name>
<organism evidence="1 2">
    <name type="scientific">Phlebia brevispora</name>
    <dbReference type="NCBI Taxonomy" id="194682"/>
    <lineage>
        <taxon>Eukaryota</taxon>
        <taxon>Fungi</taxon>
        <taxon>Dikarya</taxon>
        <taxon>Basidiomycota</taxon>
        <taxon>Agaricomycotina</taxon>
        <taxon>Agaricomycetes</taxon>
        <taxon>Polyporales</taxon>
        <taxon>Meruliaceae</taxon>
        <taxon>Phlebia</taxon>
    </lineage>
</organism>
<gene>
    <name evidence="1" type="ORF">NM688_g9230</name>
</gene>
<evidence type="ECO:0000313" key="1">
    <source>
        <dbReference type="EMBL" id="KAJ3519924.1"/>
    </source>
</evidence>
<keyword evidence="2" id="KW-1185">Reference proteome</keyword>
<accession>A0ACC1RLG3</accession>
<evidence type="ECO:0000313" key="2">
    <source>
        <dbReference type="Proteomes" id="UP001148662"/>
    </source>
</evidence>
<dbReference type="EMBL" id="JANHOG010002791">
    <property type="protein sequence ID" value="KAJ3519924.1"/>
    <property type="molecule type" value="Genomic_DNA"/>
</dbReference>
<sequence length="304" mass="34104">MDLLPLELHSQIFELACVDDGSTARSLSIVSRYVRDVAEPFFYQSLTVAGLGPLTEFLARLQRLPSHRRHVRRLFLSDRTAREMLQKSVPMDDANMDQYQLEKSVIIHILDLVAPALQSLTFLISCPFTSTELIGHLFSLKLPRLRALAVHGYYPFPHLPDAMPNVEHLHLSGNRNPHGLLQIGGLDVACPRMTHLHVSGLVSASSFAEELEEALSPDCCGRTASRFAAVLPPHLRRLTVQAGPAPPKAKRRSSACKLHEKMSERFVILTRRKDMVPEVEFNARVGCIDSVYESMHRDWADDSV</sequence>
<dbReference type="Proteomes" id="UP001148662">
    <property type="component" value="Unassembled WGS sequence"/>
</dbReference>
<proteinExistence type="predicted"/>
<protein>
    <submittedName>
        <fullName evidence="1">Uncharacterized protein</fullName>
    </submittedName>
</protein>
<reference evidence="1" key="1">
    <citation type="submission" date="2022-07" db="EMBL/GenBank/DDBJ databases">
        <title>Genome Sequence of Phlebia brevispora.</title>
        <authorList>
            <person name="Buettner E."/>
        </authorList>
    </citation>
    <scope>NUCLEOTIDE SEQUENCE</scope>
    <source>
        <strain evidence="1">MPL23</strain>
    </source>
</reference>